<dbReference type="PROSITE" id="PS50088">
    <property type="entry name" value="ANK_REPEAT"/>
    <property type="match status" value="5"/>
</dbReference>
<feature type="repeat" description="ANK" evidence="3">
    <location>
        <begin position="236"/>
        <end position="268"/>
    </location>
</feature>
<dbReference type="Gene3D" id="1.25.40.20">
    <property type="entry name" value="Ankyrin repeat-containing domain"/>
    <property type="match status" value="1"/>
</dbReference>
<dbReference type="Pfam" id="PF12796">
    <property type="entry name" value="Ank_2"/>
    <property type="match status" value="2"/>
</dbReference>
<evidence type="ECO:0000256" key="3">
    <source>
        <dbReference type="PROSITE-ProRule" id="PRU00023"/>
    </source>
</evidence>
<evidence type="ECO:0008006" key="6">
    <source>
        <dbReference type="Google" id="ProtNLM"/>
    </source>
</evidence>
<dbReference type="PANTHER" id="PTHR24198:SF165">
    <property type="entry name" value="ANKYRIN REPEAT-CONTAINING PROTEIN-RELATED"/>
    <property type="match status" value="1"/>
</dbReference>
<feature type="repeat" description="ANK" evidence="3">
    <location>
        <begin position="69"/>
        <end position="101"/>
    </location>
</feature>
<evidence type="ECO:0000313" key="4">
    <source>
        <dbReference type="EMBL" id="KAK0507658.1"/>
    </source>
</evidence>
<feature type="repeat" description="ANK" evidence="3">
    <location>
        <begin position="136"/>
        <end position="168"/>
    </location>
</feature>
<keyword evidence="1" id="KW-0677">Repeat</keyword>
<protein>
    <recommendedName>
        <fullName evidence="6">Ankyrin repeat protein</fullName>
    </recommendedName>
</protein>
<keyword evidence="5" id="KW-1185">Reference proteome</keyword>
<dbReference type="Proteomes" id="UP001166286">
    <property type="component" value="Unassembled WGS sequence"/>
</dbReference>
<evidence type="ECO:0000256" key="2">
    <source>
        <dbReference type="ARBA" id="ARBA00023043"/>
    </source>
</evidence>
<dbReference type="AlphaFoldDB" id="A0AA39UXI8"/>
<keyword evidence="2 3" id="KW-0040">ANK repeat</keyword>
<proteinExistence type="predicted"/>
<evidence type="ECO:0000256" key="1">
    <source>
        <dbReference type="ARBA" id="ARBA00022737"/>
    </source>
</evidence>
<reference evidence="4" key="1">
    <citation type="submission" date="2023-03" db="EMBL/GenBank/DDBJ databases">
        <title>Complete genome of Cladonia borealis.</title>
        <authorList>
            <person name="Park H."/>
        </authorList>
    </citation>
    <scope>NUCLEOTIDE SEQUENCE</scope>
    <source>
        <strain evidence="4">ANT050790</strain>
    </source>
</reference>
<evidence type="ECO:0000313" key="5">
    <source>
        <dbReference type="Proteomes" id="UP001166286"/>
    </source>
</evidence>
<dbReference type="PANTHER" id="PTHR24198">
    <property type="entry name" value="ANKYRIN REPEAT AND PROTEIN KINASE DOMAIN-CONTAINING PROTEIN"/>
    <property type="match status" value="1"/>
</dbReference>
<gene>
    <name evidence="4" type="ORF">JMJ35_009547</name>
</gene>
<dbReference type="InterPro" id="IPR002110">
    <property type="entry name" value="Ankyrin_rpt"/>
</dbReference>
<dbReference type="PROSITE" id="PS50297">
    <property type="entry name" value="ANK_REP_REGION"/>
    <property type="match status" value="2"/>
</dbReference>
<dbReference type="SUPFAM" id="SSF48403">
    <property type="entry name" value="Ankyrin repeat"/>
    <property type="match status" value="1"/>
</dbReference>
<dbReference type="EMBL" id="JAFEKC020000022">
    <property type="protein sequence ID" value="KAK0507658.1"/>
    <property type="molecule type" value="Genomic_DNA"/>
</dbReference>
<comment type="caution">
    <text evidence="4">The sequence shown here is derived from an EMBL/GenBank/DDBJ whole genome shotgun (WGS) entry which is preliminary data.</text>
</comment>
<dbReference type="Pfam" id="PF00023">
    <property type="entry name" value="Ank"/>
    <property type="match status" value="1"/>
</dbReference>
<dbReference type="InterPro" id="IPR036770">
    <property type="entry name" value="Ankyrin_rpt-contain_sf"/>
</dbReference>
<feature type="repeat" description="ANK" evidence="3">
    <location>
        <begin position="203"/>
        <end position="235"/>
    </location>
</feature>
<sequence>MDDLPPPPYTPTDANLTVIGSESIAHIAATIDHITDDAGQSLAPTHTTLTEERSGYDATARHKLKPNPDLGHALHAAVIKGDAHMINTLLQHGACANTRPTTKKPALVIALERGDCDTVRKILEHSEPDLEAKSPGGATALYTAVSRGQKLMVRLLLTHGANPNAKPSGSQPALFKAYKNGYKEIVQILLEAPVLDVNATPPGGTSTLWHAAEAVDREILQKLLEHGANADAKPPGQATAMYRAAVRGDLHTAELLLGYGAKVDAKPPGGSTALWQAADQGNQAIVRLLLGHGANVNAKPAGSETAMTRATKKGNGDMVRLLLEYC</sequence>
<dbReference type="SMART" id="SM00248">
    <property type="entry name" value="ANK"/>
    <property type="match status" value="7"/>
</dbReference>
<organism evidence="4 5">
    <name type="scientific">Cladonia borealis</name>
    <dbReference type="NCBI Taxonomy" id="184061"/>
    <lineage>
        <taxon>Eukaryota</taxon>
        <taxon>Fungi</taxon>
        <taxon>Dikarya</taxon>
        <taxon>Ascomycota</taxon>
        <taxon>Pezizomycotina</taxon>
        <taxon>Lecanoromycetes</taxon>
        <taxon>OSLEUM clade</taxon>
        <taxon>Lecanoromycetidae</taxon>
        <taxon>Lecanorales</taxon>
        <taxon>Lecanorineae</taxon>
        <taxon>Cladoniaceae</taxon>
        <taxon>Cladonia</taxon>
    </lineage>
</organism>
<accession>A0AA39UXI8</accession>
<dbReference type="PRINTS" id="PR01415">
    <property type="entry name" value="ANKYRIN"/>
</dbReference>
<name>A0AA39UXI8_9LECA</name>
<feature type="repeat" description="ANK" evidence="3">
    <location>
        <begin position="269"/>
        <end position="301"/>
    </location>
</feature>